<accession>A0AAU7PHJ4</accession>
<proteinExistence type="predicted"/>
<evidence type="ECO:0000313" key="1">
    <source>
        <dbReference type="EMBL" id="XBS49640.1"/>
    </source>
</evidence>
<reference evidence="1" key="1">
    <citation type="submission" date="2024-05" db="EMBL/GenBank/DDBJ databases">
        <authorList>
            <person name="Badawy S."/>
            <person name="Skurnik M."/>
        </authorList>
    </citation>
    <scope>NUCLEOTIDE SEQUENCE</scope>
</reference>
<organism evidence="1">
    <name type="scientific">Escherichia phage fEgEco12</name>
    <dbReference type="NCBI Taxonomy" id="3158837"/>
    <lineage>
        <taxon>Viruses</taxon>
        <taxon>Duplodnaviria</taxon>
        <taxon>Heunggongvirae</taxon>
        <taxon>Uroviricota</taxon>
        <taxon>Caudoviricetes</taxon>
    </lineage>
</organism>
<protein>
    <submittedName>
        <fullName evidence="1">Uncharacterized protein</fullName>
    </submittedName>
</protein>
<name>A0AAU7PHJ4_9CAUD</name>
<dbReference type="EMBL" id="PP777464">
    <property type="protein sequence ID" value="XBS49640.1"/>
    <property type="molecule type" value="Genomic_DNA"/>
</dbReference>
<sequence>MLKVIFRSISSLLLMISSVCYANEVSDLFEKNYPTAQEMGVLKCKLTSYNIIGSKLVLEHERSTPIPLVEEGSTFSFKYGVNVTSGVMNNVDAETGSTWSTSGKDVFHRMRENGKLKYVYESSFMKRVFIIKNCVPA</sequence>